<dbReference type="EMBL" id="AACQHW010000002">
    <property type="protein sequence ID" value="EAL6850499.1"/>
    <property type="molecule type" value="Genomic_DNA"/>
</dbReference>
<comment type="function">
    <text evidence="7">Cell wall formation. Catalyzes the addition of glutamate to the nucleotide precursor UDP-N-acetylmuramoyl-L-alanine (UMA).</text>
</comment>
<dbReference type="EMBL" id="AACDUL010000004">
    <property type="protein sequence ID" value="EAK1509228.1"/>
    <property type="molecule type" value="Genomic_DNA"/>
</dbReference>
<sequence length="402" mass="45441">MRISLFGYGKTTQAIAKNLANQFGPFDIYDDHFQEKSKDEWGNHLLNPKEFDEKVSELEIPSPGFPPNHNLIKKAKNLQSEYDFFYDAMPKSVWISGTNGKTTTTQMATHLLSHVGAVMGANVGFPLAELDLNAKIWILETSSFTLHYTHTAKPEIYALLPISADHLSWHGSFENYAKDKLSVLERMNECDIAILPEIYAKTPTKAYIISYKDEFDLAQKMGIDIEKISFKSPFLLDAVMALSIEKILLDSLSYELLNQFIMEKNKLEELQDSQGRLWVNDTKATNENAVMAALNRYKNKKIHLIVGGDDKGVDLSALFNFMKNFNIELYAIGLSTQKMLDYALKANLKARKCEFLENAVQEISKTLKNNEVALLSPACASLDQFSSYAQRGEKFKECVGKI</sequence>
<keyword evidence="5 7" id="KW-0547">Nucleotide-binding</keyword>
<evidence type="ECO:0000259" key="8">
    <source>
        <dbReference type="Pfam" id="PF08245"/>
    </source>
</evidence>
<dbReference type="InterPro" id="IPR013221">
    <property type="entry name" value="Mur_ligase_cen"/>
</dbReference>
<dbReference type="UniPathway" id="UPA00219"/>
<dbReference type="GO" id="GO:0008764">
    <property type="term" value="F:UDP-N-acetylmuramoylalanine-D-glutamate ligase activity"/>
    <property type="evidence" value="ECO:0007669"/>
    <property type="project" value="UniProtKB-UniRule"/>
</dbReference>
<keyword evidence="7" id="KW-0961">Cell wall biogenesis/degradation</keyword>
<dbReference type="GO" id="GO:0051301">
    <property type="term" value="P:cell division"/>
    <property type="evidence" value="ECO:0007669"/>
    <property type="project" value="UniProtKB-KW"/>
</dbReference>
<proteinExistence type="inferred from homology"/>
<dbReference type="Proteomes" id="UP000361993">
    <property type="component" value="Unassembled WGS sequence"/>
</dbReference>
<dbReference type="InterPro" id="IPR036565">
    <property type="entry name" value="Mur-like_cat_sf"/>
</dbReference>
<dbReference type="RefSeq" id="WP_002778428.1">
    <property type="nucleotide sequence ID" value="NZ_AANHVQ020000007.1"/>
</dbReference>
<dbReference type="GO" id="GO:0008360">
    <property type="term" value="P:regulation of cell shape"/>
    <property type="evidence" value="ECO:0007669"/>
    <property type="project" value="UniProtKB-KW"/>
</dbReference>
<keyword evidence="7" id="KW-0573">Peptidoglycan synthesis</keyword>
<dbReference type="EC" id="6.3.2.9" evidence="7"/>
<dbReference type="PANTHER" id="PTHR43692">
    <property type="entry name" value="UDP-N-ACETYLMURAMOYLALANINE--D-GLUTAMATE LIGASE"/>
    <property type="match status" value="1"/>
</dbReference>
<evidence type="ECO:0000256" key="3">
    <source>
        <dbReference type="ARBA" id="ARBA00022490"/>
    </source>
</evidence>
<evidence type="ECO:0000313" key="11">
    <source>
        <dbReference type="EMBL" id="EAL6850499.1"/>
    </source>
</evidence>
<keyword evidence="7" id="KW-0133">Cell shape</keyword>
<dbReference type="eggNOG" id="COG0771">
    <property type="taxonomic scope" value="Bacteria"/>
</dbReference>
<dbReference type="Proteomes" id="UP000365807">
    <property type="component" value="Unassembled WGS sequence"/>
</dbReference>
<dbReference type="HAMAP" id="MF_00639">
    <property type="entry name" value="MurD"/>
    <property type="match status" value="1"/>
</dbReference>
<dbReference type="Pfam" id="PF08245">
    <property type="entry name" value="Mur_ligase_M"/>
    <property type="match status" value="1"/>
</dbReference>
<dbReference type="AlphaFoldDB" id="A0A0Q2PM65"/>
<dbReference type="Gene3D" id="3.90.190.20">
    <property type="entry name" value="Mur ligase, C-terminal domain"/>
    <property type="match status" value="1"/>
</dbReference>
<dbReference type="GO" id="GO:0009252">
    <property type="term" value="P:peptidoglycan biosynthetic process"/>
    <property type="evidence" value="ECO:0007669"/>
    <property type="project" value="UniProtKB-UniRule"/>
</dbReference>
<dbReference type="EMBL" id="AACGFG010000007">
    <property type="protein sequence ID" value="EAK4358388.1"/>
    <property type="molecule type" value="Genomic_DNA"/>
</dbReference>
<dbReference type="SUPFAM" id="SSF53623">
    <property type="entry name" value="MurD-like peptide ligases, catalytic domain"/>
    <property type="match status" value="1"/>
</dbReference>
<comment type="pathway">
    <text evidence="2 7">Cell wall biogenesis; peptidoglycan biosynthesis.</text>
</comment>
<evidence type="ECO:0000313" key="13">
    <source>
        <dbReference type="Proteomes" id="UP000361993"/>
    </source>
</evidence>
<evidence type="ECO:0000256" key="6">
    <source>
        <dbReference type="ARBA" id="ARBA00022840"/>
    </source>
</evidence>
<reference evidence="10 14" key="2">
    <citation type="submission" date="2018-06" db="EMBL/GenBank/DDBJ databases">
        <authorList>
            <consortium name="NARMS: The National Antimicrobial Resistance Monitoring System"/>
        </authorList>
    </citation>
    <scope>NUCLEOTIDE SEQUENCE [LARGE SCALE GENOMIC DNA]</scope>
    <source>
        <strain evidence="11 12">CVM N17C548</strain>
        <strain evidence="10 14">FSIS11807978</strain>
    </source>
</reference>
<gene>
    <name evidence="7" type="primary">murD</name>
    <name evidence="10" type="ORF">C6T04_05590</name>
    <name evidence="9" type="ORF">CJD00_02875</name>
    <name evidence="11" type="ORF">DSX26_03340</name>
</gene>
<keyword evidence="6 7" id="KW-0067">ATP-binding</keyword>
<keyword evidence="3 7" id="KW-0963">Cytoplasm</keyword>
<dbReference type="PANTHER" id="PTHR43692:SF1">
    <property type="entry name" value="UDP-N-ACETYLMURAMOYLALANINE--D-GLUTAMATE LIGASE"/>
    <property type="match status" value="1"/>
</dbReference>
<keyword evidence="7" id="KW-0132">Cell division</keyword>
<dbReference type="GO" id="GO:0071555">
    <property type="term" value="P:cell wall organization"/>
    <property type="evidence" value="ECO:0007669"/>
    <property type="project" value="UniProtKB-KW"/>
</dbReference>
<dbReference type="GO" id="GO:0005737">
    <property type="term" value="C:cytoplasm"/>
    <property type="evidence" value="ECO:0007669"/>
    <property type="project" value="UniProtKB-SubCell"/>
</dbReference>
<evidence type="ECO:0000256" key="1">
    <source>
        <dbReference type="ARBA" id="ARBA00004496"/>
    </source>
</evidence>
<dbReference type="OrthoDB" id="9809796at2"/>
<dbReference type="STRING" id="195.ATE51_03348"/>
<reference evidence="9 13" key="1">
    <citation type="submission" date="2018-05" db="EMBL/GenBank/DDBJ databases">
        <authorList>
            <consortium name="GenomeTrakr network: Whole genome sequencing for foodborne pathogen traceback"/>
        </authorList>
    </citation>
    <scope>NUCLEOTIDE SEQUENCE [LARGE SCALE GENOMIC DNA]</scope>
    <source>
        <strain evidence="9 13">NC_C6016</strain>
    </source>
</reference>
<dbReference type="KEGG" id="ccoo:ATE51_03348"/>
<dbReference type="Gene3D" id="3.40.1190.10">
    <property type="entry name" value="Mur-like, catalytic domain"/>
    <property type="match status" value="1"/>
</dbReference>
<evidence type="ECO:0000256" key="4">
    <source>
        <dbReference type="ARBA" id="ARBA00022598"/>
    </source>
</evidence>
<organism evidence="10 14">
    <name type="scientific">Campylobacter coli</name>
    <dbReference type="NCBI Taxonomy" id="195"/>
    <lineage>
        <taxon>Bacteria</taxon>
        <taxon>Pseudomonadati</taxon>
        <taxon>Campylobacterota</taxon>
        <taxon>Epsilonproteobacteria</taxon>
        <taxon>Campylobacterales</taxon>
        <taxon>Campylobacteraceae</taxon>
        <taxon>Campylobacter</taxon>
    </lineage>
</organism>
<dbReference type="GO" id="GO:0005524">
    <property type="term" value="F:ATP binding"/>
    <property type="evidence" value="ECO:0007669"/>
    <property type="project" value="UniProtKB-UniRule"/>
</dbReference>
<dbReference type="SUPFAM" id="SSF53244">
    <property type="entry name" value="MurD-like peptide ligases, peptide-binding domain"/>
    <property type="match status" value="1"/>
</dbReference>
<comment type="subcellular location">
    <subcellularLocation>
        <location evidence="1 7">Cytoplasm</location>
    </subcellularLocation>
</comment>
<evidence type="ECO:0000256" key="5">
    <source>
        <dbReference type="ARBA" id="ARBA00022741"/>
    </source>
</evidence>
<dbReference type="InterPro" id="IPR036615">
    <property type="entry name" value="Mur_ligase_C_dom_sf"/>
</dbReference>
<dbReference type="Proteomes" id="UP000352088">
    <property type="component" value="Unassembled WGS sequence"/>
</dbReference>
<dbReference type="InterPro" id="IPR005762">
    <property type="entry name" value="MurD"/>
</dbReference>
<accession>A0A0Q2PM65</accession>
<dbReference type="NCBIfam" id="TIGR01087">
    <property type="entry name" value="murD"/>
    <property type="match status" value="1"/>
</dbReference>
<keyword evidence="4 7" id="KW-0436">Ligase</keyword>
<evidence type="ECO:0000313" key="14">
    <source>
        <dbReference type="Proteomes" id="UP000365807"/>
    </source>
</evidence>
<protein>
    <recommendedName>
        <fullName evidence="7">UDP-N-acetylmuramoylalanine--D-glutamate ligase</fullName>
        <ecNumber evidence="7">6.3.2.9</ecNumber>
    </recommendedName>
    <alternativeName>
        <fullName evidence="7">D-glutamic acid-adding enzyme</fullName>
    </alternativeName>
    <alternativeName>
        <fullName evidence="7">UDP-N-acetylmuramoyl-L-alanyl-D-glutamate synthetase</fullName>
    </alternativeName>
</protein>
<comment type="caution">
    <text evidence="10">The sequence shown here is derived from an EMBL/GenBank/DDBJ whole genome shotgun (WGS) entry which is preliminary data.</text>
</comment>
<feature type="binding site" evidence="7">
    <location>
        <begin position="97"/>
        <end position="103"/>
    </location>
    <ligand>
        <name>ATP</name>
        <dbReference type="ChEBI" id="CHEBI:30616"/>
    </ligand>
</feature>
<evidence type="ECO:0000313" key="10">
    <source>
        <dbReference type="EMBL" id="EAK4358388.1"/>
    </source>
</evidence>
<keyword evidence="7" id="KW-0131">Cell cycle</keyword>
<comment type="similarity">
    <text evidence="7">Belongs to the MurCDEF family.</text>
</comment>
<evidence type="ECO:0000313" key="12">
    <source>
        <dbReference type="Proteomes" id="UP000352088"/>
    </source>
</evidence>
<evidence type="ECO:0000313" key="9">
    <source>
        <dbReference type="EMBL" id="EAK1509228.1"/>
    </source>
</evidence>
<evidence type="ECO:0000256" key="7">
    <source>
        <dbReference type="HAMAP-Rule" id="MF_00639"/>
    </source>
</evidence>
<comment type="catalytic activity">
    <reaction evidence="7">
        <text>UDP-N-acetyl-alpha-D-muramoyl-L-alanine + D-glutamate + ATP = UDP-N-acetyl-alpha-D-muramoyl-L-alanyl-D-glutamate + ADP + phosphate + H(+)</text>
        <dbReference type="Rhea" id="RHEA:16429"/>
        <dbReference type="ChEBI" id="CHEBI:15378"/>
        <dbReference type="ChEBI" id="CHEBI:29986"/>
        <dbReference type="ChEBI" id="CHEBI:30616"/>
        <dbReference type="ChEBI" id="CHEBI:43474"/>
        <dbReference type="ChEBI" id="CHEBI:83898"/>
        <dbReference type="ChEBI" id="CHEBI:83900"/>
        <dbReference type="ChEBI" id="CHEBI:456216"/>
        <dbReference type="EC" id="6.3.2.9"/>
    </reaction>
</comment>
<evidence type="ECO:0000256" key="2">
    <source>
        <dbReference type="ARBA" id="ARBA00004752"/>
    </source>
</evidence>
<name>A0A0Q2PM65_CAMCO</name>
<feature type="domain" description="Mur ligase central" evidence="8">
    <location>
        <begin position="95"/>
        <end position="196"/>
    </location>
</feature>